<dbReference type="HOGENOM" id="CLU_1107482_0_0_1"/>
<protein>
    <submittedName>
        <fullName evidence="2">Uncharacterized protein</fullName>
    </submittedName>
</protein>
<comment type="caution">
    <text evidence="2">The sequence shown here is derived from an EMBL/GenBank/DDBJ whole genome shotgun (WGS) entry which is preliminary data.</text>
</comment>
<dbReference type="InParanoid" id="G4U3B6"/>
<keyword evidence="3" id="KW-1185">Reference proteome</keyword>
<name>G4U3B6_SERID</name>
<sequence>MVAKLVFGVLAAVASSVVAATNSSHYPSLDMNVTTPRALGDALQIAFRVEANRFALVRLLAIPPNKTVTLAQSIGNVNATESSITLGQNGYTLNRNTTKDAEPGRSCTTAHDTGLSGILTFVPDQVGTWQWATVVDYFYGDKGYEQQGNQTCISPPFTKETLHIQPISITFTGEVTIVPAQNQVYSIDAQTISVPTTLSRNLITTATLGPQVTGTAYGKPNNSAALLHSKPSKIPLSLLVGLALYLSLFAH</sequence>
<dbReference type="Proteomes" id="UP000007148">
    <property type="component" value="Unassembled WGS sequence"/>
</dbReference>
<reference evidence="2 3" key="1">
    <citation type="journal article" date="2011" name="PLoS Pathog.">
        <title>Endophytic Life Strategies Decoded by Genome and Transcriptome Analyses of the Mutualistic Root Symbiont Piriformospora indica.</title>
        <authorList>
            <person name="Zuccaro A."/>
            <person name="Lahrmann U."/>
            <person name="Guldener U."/>
            <person name="Langen G."/>
            <person name="Pfiffi S."/>
            <person name="Biedenkopf D."/>
            <person name="Wong P."/>
            <person name="Samans B."/>
            <person name="Grimm C."/>
            <person name="Basiewicz M."/>
            <person name="Murat C."/>
            <person name="Martin F."/>
            <person name="Kogel K.H."/>
        </authorList>
    </citation>
    <scope>NUCLEOTIDE SEQUENCE [LARGE SCALE GENOMIC DNA]</scope>
    <source>
        <strain evidence="2 3">DSM 11827</strain>
    </source>
</reference>
<dbReference type="OrthoDB" id="3211083at2759"/>
<dbReference type="AlphaFoldDB" id="G4U3B6"/>
<keyword evidence="1" id="KW-0732">Signal</keyword>
<feature type="chain" id="PRO_5003469577" evidence="1">
    <location>
        <begin position="20"/>
        <end position="251"/>
    </location>
</feature>
<organism evidence="2 3">
    <name type="scientific">Serendipita indica (strain DSM 11827)</name>
    <name type="common">Root endophyte fungus</name>
    <name type="synonym">Piriformospora indica</name>
    <dbReference type="NCBI Taxonomy" id="1109443"/>
    <lineage>
        <taxon>Eukaryota</taxon>
        <taxon>Fungi</taxon>
        <taxon>Dikarya</taxon>
        <taxon>Basidiomycota</taxon>
        <taxon>Agaricomycotina</taxon>
        <taxon>Agaricomycetes</taxon>
        <taxon>Sebacinales</taxon>
        <taxon>Serendipitaceae</taxon>
        <taxon>Serendipita</taxon>
    </lineage>
</organism>
<evidence type="ECO:0000256" key="1">
    <source>
        <dbReference type="SAM" id="SignalP"/>
    </source>
</evidence>
<proteinExistence type="predicted"/>
<dbReference type="EMBL" id="CAFZ01001883">
    <property type="protein sequence ID" value="CCA78095.1"/>
    <property type="molecule type" value="Genomic_DNA"/>
</dbReference>
<evidence type="ECO:0000313" key="2">
    <source>
        <dbReference type="EMBL" id="CCA78095.1"/>
    </source>
</evidence>
<evidence type="ECO:0000313" key="3">
    <source>
        <dbReference type="Proteomes" id="UP000007148"/>
    </source>
</evidence>
<accession>G4U3B6</accession>
<gene>
    <name evidence="2" type="ORF">PIIN_01768</name>
</gene>
<feature type="signal peptide" evidence="1">
    <location>
        <begin position="1"/>
        <end position="19"/>
    </location>
</feature>